<dbReference type="Gene3D" id="1.10.8.60">
    <property type="match status" value="1"/>
</dbReference>
<dbReference type="InterPro" id="IPR008921">
    <property type="entry name" value="DNA_pol3_clamp-load_cplx_C"/>
</dbReference>
<name>A0ABT7YAQ4_9BACT</name>
<dbReference type="InterPro" id="IPR005790">
    <property type="entry name" value="DNA_polIII_delta"/>
</dbReference>
<evidence type="ECO:0000256" key="8">
    <source>
        <dbReference type="ARBA" id="ARBA00049244"/>
    </source>
</evidence>
<dbReference type="Gene3D" id="3.40.50.300">
    <property type="entry name" value="P-loop containing nucleotide triphosphate hydrolases"/>
    <property type="match status" value="1"/>
</dbReference>
<gene>
    <name evidence="11" type="primary">holA</name>
    <name evidence="11" type="ORF">QVH07_05575</name>
</gene>
<evidence type="ECO:0000313" key="11">
    <source>
        <dbReference type="EMBL" id="MDN3203605.1"/>
    </source>
</evidence>
<comment type="caution">
    <text evidence="11">The sequence shown here is derived from an EMBL/GenBank/DDBJ whole genome shotgun (WGS) entry which is preliminary data.</text>
</comment>
<dbReference type="Gene3D" id="1.20.272.10">
    <property type="match status" value="1"/>
</dbReference>
<evidence type="ECO:0000259" key="9">
    <source>
        <dbReference type="Pfam" id="PF06144"/>
    </source>
</evidence>
<organism evidence="11 12">
    <name type="scientific">Algoriphagus sediminis</name>
    <dbReference type="NCBI Taxonomy" id="3057113"/>
    <lineage>
        <taxon>Bacteria</taxon>
        <taxon>Pseudomonadati</taxon>
        <taxon>Bacteroidota</taxon>
        <taxon>Cytophagia</taxon>
        <taxon>Cytophagales</taxon>
        <taxon>Cyclobacteriaceae</taxon>
        <taxon>Algoriphagus</taxon>
    </lineage>
</organism>
<dbReference type="InterPro" id="IPR027417">
    <property type="entry name" value="P-loop_NTPase"/>
</dbReference>
<comment type="similarity">
    <text evidence="7">Belongs to the DNA polymerase HolA subunit family.</text>
</comment>
<evidence type="ECO:0000313" key="12">
    <source>
        <dbReference type="Proteomes" id="UP001171916"/>
    </source>
</evidence>
<dbReference type="EC" id="2.7.7.7" evidence="1"/>
<dbReference type="RefSeq" id="WP_289999165.1">
    <property type="nucleotide sequence ID" value="NZ_JAUEPH010000002.1"/>
</dbReference>
<dbReference type="Pfam" id="PF06144">
    <property type="entry name" value="DNA_pol3_delta"/>
    <property type="match status" value="1"/>
</dbReference>
<dbReference type="SUPFAM" id="SSF48019">
    <property type="entry name" value="post-AAA+ oligomerization domain-like"/>
    <property type="match status" value="1"/>
</dbReference>
<keyword evidence="3 11" id="KW-0808">Transferase</keyword>
<keyword evidence="4 11" id="KW-0548">Nucleotidyltransferase</keyword>
<proteinExistence type="inferred from homology"/>
<dbReference type="Proteomes" id="UP001171916">
    <property type="component" value="Unassembled WGS sequence"/>
</dbReference>
<dbReference type="SUPFAM" id="SSF52540">
    <property type="entry name" value="P-loop containing nucleoside triphosphate hydrolases"/>
    <property type="match status" value="1"/>
</dbReference>
<keyword evidence="5" id="KW-0235">DNA replication</keyword>
<evidence type="ECO:0000256" key="1">
    <source>
        <dbReference type="ARBA" id="ARBA00012417"/>
    </source>
</evidence>
<dbReference type="EMBL" id="JAUEPH010000002">
    <property type="protein sequence ID" value="MDN3203605.1"/>
    <property type="molecule type" value="Genomic_DNA"/>
</dbReference>
<reference evidence="11" key="1">
    <citation type="submission" date="2023-06" db="EMBL/GenBank/DDBJ databases">
        <title>Robiginitalea aurantiacus sp. nov. and Algoriphagus sediminis sp. nov., isolated from coastal sediment.</title>
        <authorList>
            <person name="Zhou Z.Y."/>
            <person name="An J."/>
            <person name="Jia Y.W."/>
            <person name="Du Z.J."/>
        </authorList>
    </citation>
    <scope>NUCLEOTIDE SEQUENCE</scope>
    <source>
        <strain evidence="11">C2-7</strain>
    </source>
</reference>
<protein>
    <recommendedName>
        <fullName evidence="2">DNA polymerase III subunit delta</fullName>
        <ecNumber evidence="1">2.7.7.7</ecNumber>
    </recommendedName>
</protein>
<dbReference type="NCBIfam" id="TIGR01128">
    <property type="entry name" value="holA"/>
    <property type="match status" value="1"/>
</dbReference>
<dbReference type="InterPro" id="IPR048466">
    <property type="entry name" value="DNA_pol3_delta-like_C"/>
</dbReference>
<keyword evidence="12" id="KW-1185">Reference proteome</keyword>
<dbReference type="GO" id="GO:0003887">
    <property type="term" value="F:DNA-directed DNA polymerase activity"/>
    <property type="evidence" value="ECO:0007669"/>
    <property type="project" value="UniProtKB-EC"/>
</dbReference>
<dbReference type="PANTHER" id="PTHR34388:SF1">
    <property type="entry name" value="DNA POLYMERASE III SUBUNIT DELTA"/>
    <property type="match status" value="1"/>
</dbReference>
<evidence type="ECO:0000256" key="3">
    <source>
        <dbReference type="ARBA" id="ARBA00022679"/>
    </source>
</evidence>
<evidence type="ECO:0000256" key="6">
    <source>
        <dbReference type="ARBA" id="ARBA00022932"/>
    </source>
</evidence>
<evidence type="ECO:0000259" key="10">
    <source>
        <dbReference type="Pfam" id="PF21694"/>
    </source>
</evidence>
<sequence length="340" mass="38796">MSHSPESVIKDLKSGKFAPVYFLEGEESYFIDYIVKLIEKNAIPEAERSFNQVVIYGKDSNMGQIIGEARGFPMMAERKLVVVKEAQFLADFGKEDSQKLLINYIQNPQPSTILVFGHKQKKLNGRTSLAKELKKLTVYVESKKIQDYKIPNWIQDYFNEIEHDIDPRAVQLLSDSIGNNLEVISNEIDKMIINFKEPTKVTVNHISQFVGINKDYNNFELIRAIGYKDVIKANKIANYFSQNPKAHPIIPLFSLLYNYFARVAKIQTSPNASDGELAGKLGVPPFAVKEYRSAARNYNLGKIIDVFSYLKEADMRLKGVDSVSMRDGEILRELLYKILH</sequence>
<dbReference type="Pfam" id="PF21694">
    <property type="entry name" value="DNA_pol3_delta_C"/>
    <property type="match status" value="1"/>
</dbReference>
<accession>A0ABT7YAQ4</accession>
<keyword evidence="6" id="KW-0239">DNA-directed DNA polymerase</keyword>
<dbReference type="PANTHER" id="PTHR34388">
    <property type="entry name" value="DNA POLYMERASE III SUBUNIT DELTA"/>
    <property type="match status" value="1"/>
</dbReference>
<dbReference type="InterPro" id="IPR010372">
    <property type="entry name" value="DNA_pol3_delta_N"/>
</dbReference>
<evidence type="ECO:0000256" key="4">
    <source>
        <dbReference type="ARBA" id="ARBA00022695"/>
    </source>
</evidence>
<comment type="catalytic activity">
    <reaction evidence="8">
        <text>DNA(n) + a 2'-deoxyribonucleoside 5'-triphosphate = DNA(n+1) + diphosphate</text>
        <dbReference type="Rhea" id="RHEA:22508"/>
        <dbReference type="Rhea" id="RHEA-COMP:17339"/>
        <dbReference type="Rhea" id="RHEA-COMP:17340"/>
        <dbReference type="ChEBI" id="CHEBI:33019"/>
        <dbReference type="ChEBI" id="CHEBI:61560"/>
        <dbReference type="ChEBI" id="CHEBI:173112"/>
        <dbReference type="EC" id="2.7.7.7"/>
    </reaction>
</comment>
<evidence type="ECO:0000256" key="7">
    <source>
        <dbReference type="ARBA" id="ARBA00034754"/>
    </source>
</evidence>
<feature type="domain" description="DNA polymerase III delta N-terminal" evidence="9">
    <location>
        <begin position="21"/>
        <end position="141"/>
    </location>
</feature>
<feature type="domain" description="DNA polymerase III delta subunit-like C-terminal" evidence="10">
    <location>
        <begin position="217"/>
        <end position="319"/>
    </location>
</feature>
<evidence type="ECO:0000256" key="2">
    <source>
        <dbReference type="ARBA" id="ARBA00017703"/>
    </source>
</evidence>
<evidence type="ECO:0000256" key="5">
    <source>
        <dbReference type="ARBA" id="ARBA00022705"/>
    </source>
</evidence>